<dbReference type="Proteomes" id="UP000824120">
    <property type="component" value="Chromosome 7"/>
</dbReference>
<keyword evidence="2" id="KW-1185">Reference proteome</keyword>
<proteinExistence type="predicted"/>
<evidence type="ECO:0000313" key="1">
    <source>
        <dbReference type="EMBL" id="KAG5595937.1"/>
    </source>
</evidence>
<accession>A0A9J5Y6C6</accession>
<dbReference type="AlphaFoldDB" id="A0A9J5Y6C6"/>
<gene>
    <name evidence="1" type="ORF">H5410_037169</name>
</gene>
<protein>
    <submittedName>
        <fullName evidence="1">Uncharacterized protein</fullName>
    </submittedName>
</protein>
<dbReference type="EMBL" id="JACXVP010000007">
    <property type="protein sequence ID" value="KAG5595937.1"/>
    <property type="molecule type" value="Genomic_DNA"/>
</dbReference>
<evidence type="ECO:0000313" key="2">
    <source>
        <dbReference type="Proteomes" id="UP000824120"/>
    </source>
</evidence>
<comment type="caution">
    <text evidence="1">The sequence shown here is derived from an EMBL/GenBank/DDBJ whole genome shotgun (WGS) entry which is preliminary data.</text>
</comment>
<sequence length="221" mass="24787">MKPFSSSIHCRLAPSFSIVVLWVIGRRSTASWNISTMRRLLPFSADLIHSFRDQHTGTKGEVRPFGDSPSGLDNPQSFIFFILFSLFVPFCEQTQVKSFKKSVSNSATQDSIMNEHNKIKFTYAKIKCALKDSSCDSPISKNLMLAILASNASSSSTILTQDKKGLYKACNGAECKGTPRIHVRSIESTIQVIGIDRNRDLNFAKEQPYSTHERWQKCAKI</sequence>
<reference evidence="1 2" key="1">
    <citation type="submission" date="2020-09" db="EMBL/GenBank/DDBJ databases">
        <title>De no assembly of potato wild relative species, Solanum commersonii.</title>
        <authorList>
            <person name="Cho K."/>
        </authorList>
    </citation>
    <scope>NUCLEOTIDE SEQUENCE [LARGE SCALE GENOMIC DNA]</scope>
    <source>
        <strain evidence="1">LZ3.2</strain>
        <tissue evidence="1">Leaf</tissue>
    </source>
</reference>
<organism evidence="1 2">
    <name type="scientific">Solanum commersonii</name>
    <name type="common">Commerson's wild potato</name>
    <name type="synonym">Commerson's nightshade</name>
    <dbReference type="NCBI Taxonomy" id="4109"/>
    <lineage>
        <taxon>Eukaryota</taxon>
        <taxon>Viridiplantae</taxon>
        <taxon>Streptophyta</taxon>
        <taxon>Embryophyta</taxon>
        <taxon>Tracheophyta</taxon>
        <taxon>Spermatophyta</taxon>
        <taxon>Magnoliopsida</taxon>
        <taxon>eudicotyledons</taxon>
        <taxon>Gunneridae</taxon>
        <taxon>Pentapetalae</taxon>
        <taxon>asterids</taxon>
        <taxon>lamiids</taxon>
        <taxon>Solanales</taxon>
        <taxon>Solanaceae</taxon>
        <taxon>Solanoideae</taxon>
        <taxon>Solaneae</taxon>
        <taxon>Solanum</taxon>
    </lineage>
</organism>
<name>A0A9J5Y6C6_SOLCO</name>